<dbReference type="AlphaFoldDB" id="A0A2X0NIC6"/>
<dbReference type="PANTHER" id="PTHR28532">
    <property type="entry name" value="GEO13458P1"/>
    <property type="match status" value="1"/>
</dbReference>
<dbReference type="PANTHER" id="PTHR28532:SF1">
    <property type="entry name" value="ORAL CANCER OVEREXPRESSED 1"/>
    <property type="match status" value="1"/>
</dbReference>
<accession>A0A2X0NIC6</accession>
<dbReference type="Proteomes" id="UP000249464">
    <property type="component" value="Unassembled WGS sequence"/>
</dbReference>
<evidence type="ECO:0000313" key="4">
    <source>
        <dbReference type="Proteomes" id="UP000249464"/>
    </source>
</evidence>
<sequence>MTPSTDGIEAALVSDLGSSIINLEQSFFHNGFQGGVVHGRLHGLFEGRSIGKDHAWQLGEEVGYYHGFALVWAHLLAAQEKAPTRWVRLLLRFSASTQLNGKESELKIATTNLRQILLLSASFPFRNNSSLPVEGSEVDIPAMLNNQRVKYRAVCAAIGIRPRITVASAGTNSSSGKLGGGL</sequence>
<name>A0A2X0NIC6_9BASI</name>
<dbReference type="EMBL" id="FQNC01000117">
    <property type="protein sequence ID" value="SGZ32187.1"/>
    <property type="molecule type" value="Genomic_DNA"/>
</dbReference>
<comment type="similarity">
    <text evidence="1">Belongs to the LTO1 family.</text>
</comment>
<proteinExistence type="inferred from homology"/>
<gene>
    <name evidence="3" type="primary">BQ5605_C043g12107</name>
    <name evidence="3" type="ORF">BQ5605_C043G12107</name>
</gene>
<feature type="domain" description="Essential protein Yae1 N-terminal" evidence="2">
    <location>
        <begin position="31"/>
        <end position="69"/>
    </location>
</feature>
<dbReference type="InterPro" id="IPR019191">
    <property type="entry name" value="Essential_protein_Yae1_N"/>
</dbReference>
<dbReference type="STRING" id="796604.A0A2X0NIC6"/>
<evidence type="ECO:0000313" key="3">
    <source>
        <dbReference type="EMBL" id="SGZ32187.1"/>
    </source>
</evidence>
<protein>
    <submittedName>
        <fullName evidence="3">BQ5605_C043g12107 protein</fullName>
    </submittedName>
</protein>
<evidence type="ECO:0000259" key="2">
    <source>
        <dbReference type="Pfam" id="PF09811"/>
    </source>
</evidence>
<dbReference type="InterPro" id="IPR052436">
    <property type="entry name" value="LTO1_adapter"/>
</dbReference>
<reference evidence="3 4" key="1">
    <citation type="submission" date="2016-11" db="EMBL/GenBank/DDBJ databases">
        <authorList>
            <person name="Jaros S."/>
            <person name="Januszkiewicz K."/>
            <person name="Wedrychowicz H."/>
        </authorList>
    </citation>
    <scope>NUCLEOTIDE SEQUENCE [LARGE SCALE GENOMIC DNA]</scope>
</reference>
<keyword evidence="4" id="KW-1185">Reference proteome</keyword>
<organism evidence="3 4">
    <name type="scientific">Microbotryum silenes-dioicae</name>
    <dbReference type="NCBI Taxonomy" id="796604"/>
    <lineage>
        <taxon>Eukaryota</taxon>
        <taxon>Fungi</taxon>
        <taxon>Dikarya</taxon>
        <taxon>Basidiomycota</taxon>
        <taxon>Pucciniomycotina</taxon>
        <taxon>Microbotryomycetes</taxon>
        <taxon>Microbotryales</taxon>
        <taxon>Microbotryaceae</taxon>
        <taxon>Microbotryum</taxon>
    </lineage>
</organism>
<evidence type="ECO:0000256" key="1">
    <source>
        <dbReference type="ARBA" id="ARBA00038090"/>
    </source>
</evidence>
<dbReference type="Pfam" id="PF09811">
    <property type="entry name" value="Yae1_N"/>
    <property type="match status" value="1"/>
</dbReference>